<gene>
    <name evidence="1" type="ORF">BECKLFY1418A_GA0070994_10514</name>
</gene>
<dbReference type="CDD" id="cd02619">
    <property type="entry name" value="Peptidase_C1"/>
    <property type="match status" value="1"/>
</dbReference>
<dbReference type="Gene3D" id="3.90.70.10">
    <property type="entry name" value="Cysteine proteinases"/>
    <property type="match status" value="1"/>
</dbReference>
<proteinExistence type="predicted"/>
<dbReference type="SUPFAM" id="SSF54001">
    <property type="entry name" value="Cysteine proteinases"/>
    <property type="match status" value="1"/>
</dbReference>
<evidence type="ECO:0000313" key="1">
    <source>
        <dbReference type="EMBL" id="VFJ95519.1"/>
    </source>
</evidence>
<sequence length="190" mass="21533">MYNYYWARTSKNHLGLLNIRQGLDAAASYGICTKVLYDVQLNREGAATRPNRSARREAEKRKIAFDTVISSWAYEHFNNRNRINEWRNAIQQGAPVIMGFDLTNTYQNIPNTNNTHALPVNDAAFDGHAVTVVGYDDSHDCGSLGAGAFFVRDSRGTGFADRGYWWLPYELVETHLVVDSWTVLRLSEPN</sequence>
<accession>A0A450USM1</accession>
<name>A0A450USM1_9GAMM</name>
<dbReference type="EMBL" id="CAADFH010000051">
    <property type="protein sequence ID" value="VFJ95519.1"/>
    <property type="molecule type" value="Genomic_DNA"/>
</dbReference>
<evidence type="ECO:0008006" key="2">
    <source>
        <dbReference type="Google" id="ProtNLM"/>
    </source>
</evidence>
<dbReference type="AlphaFoldDB" id="A0A450USM1"/>
<organism evidence="1">
    <name type="scientific">Candidatus Kentrum sp. LFY</name>
    <dbReference type="NCBI Taxonomy" id="2126342"/>
    <lineage>
        <taxon>Bacteria</taxon>
        <taxon>Pseudomonadati</taxon>
        <taxon>Pseudomonadota</taxon>
        <taxon>Gammaproteobacteria</taxon>
        <taxon>Candidatus Kentrum</taxon>
    </lineage>
</organism>
<reference evidence="1" key="1">
    <citation type="submission" date="2019-02" db="EMBL/GenBank/DDBJ databases">
        <authorList>
            <person name="Gruber-Vodicka R. H."/>
            <person name="Seah K. B. B."/>
        </authorList>
    </citation>
    <scope>NUCLEOTIDE SEQUENCE</scope>
    <source>
        <strain evidence="1">BECK_M6</strain>
    </source>
</reference>
<dbReference type="InterPro" id="IPR038765">
    <property type="entry name" value="Papain-like_cys_pep_sf"/>
</dbReference>
<protein>
    <recommendedName>
        <fullName evidence="2">Peptidase C1A papain C-terminal domain-containing protein</fullName>
    </recommendedName>
</protein>